<keyword evidence="3" id="KW-1185">Reference proteome</keyword>
<dbReference type="OrthoDB" id="5915660at2759"/>
<proteinExistence type="predicted"/>
<protein>
    <submittedName>
        <fullName evidence="2">Uncharacterized protein</fullName>
    </submittedName>
</protein>
<gene>
    <name evidence="2" type="ORF">E2C01_011111</name>
</gene>
<accession>A0A5B7DAI4</accession>
<comment type="caution">
    <text evidence="2">The sequence shown here is derived from an EMBL/GenBank/DDBJ whole genome shotgun (WGS) entry which is preliminary data.</text>
</comment>
<evidence type="ECO:0000256" key="1">
    <source>
        <dbReference type="SAM" id="MobiDB-lite"/>
    </source>
</evidence>
<name>A0A5B7DAI4_PORTR</name>
<dbReference type="AlphaFoldDB" id="A0A5B7DAI4"/>
<sequence length="141" mass="15840">MPPESIPASCNEVNLPHRPSGSVEVVSKQDPVLLSTLAFPPRPSSIVPLVLCEEDSLPFPSPQVATSQSVKRLRPQESYEKCNSVTLVRQSSKDQVSFVEADVQQQVQSRGLLERGTRGSGWVYRLQQSEQTHVQSWWRVW</sequence>
<dbReference type="EMBL" id="VSRR010000661">
    <property type="protein sequence ID" value="MPC18233.1"/>
    <property type="molecule type" value="Genomic_DNA"/>
</dbReference>
<reference evidence="2 3" key="1">
    <citation type="submission" date="2019-05" db="EMBL/GenBank/DDBJ databases">
        <title>Another draft genome of Portunus trituberculatus and its Hox gene families provides insights of decapod evolution.</title>
        <authorList>
            <person name="Jeong J.-H."/>
            <person name="Song I."/>
            <person name="Kim S."/>
            <person name="Choi T."/>
            <person name="Kim D."/>
            <person name="Ryu S."/>
            <person name="Kim W."/>
        </authorList>
    </citation>
    <scope>NUCLEOTIDE SEQUENCE [LARGE SCALE GENOMIC DNA]</scope>
    <source>
        <tissue evidence="2">Muscle</tissue>
    </source>
</reference>
<feature type="region of interest" description="Disordered" evidence="1">
    <location>
        <begin position="1"/>
        <end position="22"/>
    </location>
</feature>
<evidence type="ECO:0000313" key="2">
    <source>
        <dbReference type="EMBL" id="MPC18233.1"/>
    </source>
</evidence>
<evidence type="ECO:0000313" key="3">
    <source>
        <dbReference type="Proteomes" id="UP000324222"/>
    </source>
</evidence>
<organism evidence="2 3">
    <name type="scientific">Portunus trituberculatus</name>
    <name type="common">Swimming crab</name>
    <name type="synonym">Neptunus trituberculatus</name>
    <dbReference type="NCBI Taxonomy" id="210409"/>
    <lineage>
        <taxon>Eukaryota</taxon>
        <taxon>Metazoa</taxon>
        <taxon>Ecdysozoa</taxon>
        <taxon>Arthropoda</taxon>
        <taxon>Crustacea</taxon>
        <taxon>Multicrustacea</taxon>
        <taxon>Malacostraca</taxon>
        <taxon>Eumalacostraca</taxon>
        <taxon>Eucarida</taxon>
        <taxon>Decapoda</taxon>
        <taxon>Pleocyemata</taxon>
        <taxon>Brachyura</taxon>
        <taxon>Eubrachyura</taxon>
        <taxon>Portunoidea</taxon>
        <taxon>Portunidae</taxon>
        <taxon>Portuninae</taxon>
        <taxon>Portunus</taxon>
    </lineage>
</organism>
<dbReference type="Proteomes" id="UP000324222">
    <property type="component" value="Unassembled WGS sequence"/>
</dbReference>